<evidence type="ECO:0000256" key="2">
    <source>
        <dbReference type="ARBA" id="ARBA00006464"/>
    </source>
</evidence>
<evidence type="ECO:0000256" key="6">
    <source>
        <dbReference type="ARBA" id="ARBA00022989"/>
    </source>
</evidence>
<dbReference type="EMBL" id="CP018180">
    <property type="protein sequence ID" value="AUJ31151.1"/>
    <property type="molecule type" value="Genomic_DNA"/>
</dbReference>
<keyword evidence="11" id="KW-1185">Reference proteome</keyword>
<keyword evidence="4" id="KW-0808">Transferase</keyword>
<evidence type="ECO:0000256" key="8">
    <source>
        <dbReference type="SAM" id="Phobius"/>
    </source>
</evidence>
<dbReference type="GO" id="GO:0016780">
    <property type="term" value="F:phosphotransferase activity, for other substituted phosphate groups"/>
    <property type="evidence" value="ECO:0007669"/>
    <property type="project" value="TreeGrafter"/>
</dbReference>
<comment type="subcellular location">
    <subcellularLocation>
        <location evidence="1">Cell membrane</location>
    </subcellularLocation>
</comment>
<evidence type="ECO:0000256" key="4">
    <source>
        <dbReference type="ARBA" id="ARBA00022679"/>
    </source>
</evidence>
<evidence type="ECO:0000256" key="7">
    <source>
        <dbReference type="ARBA" id="ARBA00023136"/>
    </source>
</evidence>
<gene>
    <name evidence="10" type="ORF">BSQ50_00335</name>
</gene>
<keyword evidence="5 8" id="KW-0812">Transmembrane</keyword>
<dbReference type="GO" id="GO:0005886">
    <property type="term" value="C:plasma membrane"/>
    <property type="evidence" value="ECO:0007669"/>
    <property type="project" value="UniProtKB-SubCell"/>
</dbReference>
<dbReference type="InterPro" id="IPR003362">
    <property type="entry name" value="Bact_transf"/>
</dbReference>
<sequence length="232" mass="27090">MFSFNGGIFCNSFLQEKKMGQRDRTEGKWGYLFIKRAIDIVIALIALICMTPLFLLLLVIYRFGQNRGPLFYKQERVGKNGHKFLIYKFRSMVVGAEERLHQNPELYQKYVENSYKLPPEIDPRITKLGKFLRKTSVDELPQFINILKGEMTLIGPRPIIEEELQEYGDQVDKFLSVTPGAMGYWQASGRSNINYPRRCDYELYYVDHASFLFDTKILFKNVMSIFKGEGAY</sequence>
<evidence type="ECO:0000256" key="5">
    <source>
        <dbReference type="ARBA" id="ARBA00022692"/>
    </source>
</evidence>
<keyword evidence="3" id="KW-1003">Cell membrane</keyword>
<protein>
    <submittedName>
        <fullName evidence="10">Multidrug MFS transporter</fullName>
    </submittedName>
</protein>
<accession>A0A3S6QSP8</accession>
<proteinExistence type="inferred from homology"/>
<evidence type="ECO:0000256" key="3">
    <source>
        <dbReference type="ARBA" id="ARBA00022475"/>
    </source>
</evidence>
<keyword evidence="7 8" id="KW-0472">Membrane</keyword>
<evidence type="ECO:0000313" key="10">
    <source>
        <dbReference type="EMBL" id="AUJ31151.1"/>
    </source>
</evidence>
<evidence type="ECO:0000259" key="9">
    <source>
        <dbReference type="Pfam" id="PF02397"/>
    </source>
</evidence>
<evidence type="ECO:0000256" key="1">
    <source>
        <dbReference type="ARBA" id="ARBA00004236"/>
    </source>
</evidence>
<feature type="domain" description="Bacterial sugar transferase" evidence="9">
    <location>
        <begin position="35"/>
        <end position="226"/>
    </location>
</feature>
<comment type="similarity">
    <text evidence="2">Belongs to the bacterial sugar transferase family.</text>
</comment>
<dbReference type="Pfam" id="PF02397">
    <property type="entry name" value="Bac_transf"/>
    <property type="match status" value="1"/>
</dbReference>
<reference evidence="10 11" key="1">
    <citation type="submission" date="2016-11" db="EMBL/GenBank/DDBJ databases">
        <title>Interaction between Lactobacillus species and yeast in water kefir.</title>
        <authorList>
            <person name="Behr J."/>
            <person name="Xu D."/>
            <person name="Vogel R.F."/>
        </authorList>
    </citation>
    <scope>NUCLEOTIDE SEQUENCE [LARGE SCALE GENOMIC DNA]</scope>
    <source>
        <strain evidence="10 11">TMW 1.1827</strain>
    </source>
</reference>
<dbReference type="KEGG" id="lng:BSQ50_00335"/>
<dbReference type="Proteomes" id="UP000324497">
    <property type="component" value="Chromosome"/>
</dbReference>
<organism evidence="10 11">
    <name type="scientific">Liquorilactobacillus nagelii</name>
    <dbReference type="NCBI Taxonomy" id="82688"/>
    <lineage>
        <taxon>Bacteria</taxon>
        <taxon>Bacillati</taxon>
        <taxon>Bacillota</taxon>
        <taxon>Bacilli</taxon>
        <taxon>Lactobacillales</taxon>
        <taxon>Lactobacillaceae</taxon>
        <taxon>Liquorilactobacillus</taxon>
    </lineage>
</organism>
<keyword evidence="6 8" id="KW-1133">Transmembrane helix</keyword>
<dbReference type="PANTHER" id="PTHR30576:SF4">
    <property type="entry name" value="UNDECAPRENYL-PHOSPHATE GALACTOSE PHOSPHOTRANSFERASE"/>
    <property type="match status" value="1"/>
</dbReference>
<evidence type="ECO:0000313" key="11">
    <source>
        <dbReference type="Proteomes" id="UP000324497"/>
    </source>
</evidence>
<dbReference type="AlphaFoldDB" id="A0A3S6QSP8"/>
<feature type="transmembrane region" description="Helical" evidence="8">
    <location>
        <begin position="40"/>
        <end position="63"/>
    </location>
</feature>
<dbReference type="PANTHER" id="PTHR30576">
    <property type="entry name" value="COLANIC BIOSYNTHESIS UDP-GLUCOSE LIPID CARRIER TRANSFERASE"/>
    <property type="match status" value="1"/>
</dbReference>
<name>A0A3S6QSP8_9LACO</name>